<sequence length="374" mass="42575">MPVNTHSINFAFKRPSRSTQTVFCFGFLYLWAITCQAIPTFQDLGRRGGIAFVSHRIYQVRQSQEEIRQLEVGERYGVAFNMKAHIFSSIADNQLHSQQRNILFTRTEHFTKSLPGSEIPTGNTALKVQSPVSMGFNTQTLLSPAARLLMDSESPWLLAVETITFTPPLTEDALKANPKAIHNGQSTVTFYKPARPNSKKNWRTHQISRHWQPALFRTTKASTTQQLPILTQHRQLADYTSQKLTQLTEAVERDYLQKMENQSAATTHTDDEVSQTLAEFDFLLDEQADELIETTEQLTLAQFPDTNSDDTEFDEEPAVITHNNSFSQWIGRPVVEPKYTYGAKFRDNGKVEQISFPLSSEYMIMAPFVRGKSK</sequence>
<dbReference type="RefSeq" id="WP_087112793.1">
    <property type="nucleotide sequence ID" value="NZ_CBCSCN010000005.1"/>
</dbReference>
<reference evidence="1 2" key="1">
    <citation type="submission" date="2017-03" db="EMBL/GenBank/DDBJ databases">
        <authorList>
            <person name="Afonso C.L."/>
            <person name="Miller P.J."/>
            <person name="Scott M.A."/>
            <person name="Spackman E."/>
            <person name="Goraichik I."/>
            <person name="Dimitrov K.M."/>
            <person name="Suarez D.L."/>
            <person name="Swayne D.E."/>
        </authorList>
    </citation>
    <scope>NUCLEOTIDE SEQUENCE [LARGE SCALE GENOMIC DNA]</scope>
    <source>
        <strain evidence="1">SB41UT1</strain>
    </source>
</reference>
<dbReference type="Proteomes" id="UP000196573">
    <property type="component" value="Unassembled WGS sequence"/>
</dbReference>
<evidence type="ECO:0000313" key="1">
    <source>
        <dbReference type="EMBL" id="SMA50349.1"/>
    </source>
</evidence>
<dbReference type="AlphaFoldDB" id="A0A1X7AQI0"/>
<accession>A0A1X7AQI0</accession>
<proteinExistence type="predicted"/>
<protein>
    <submittedName>
        <fullName evidence="1">Uncharacterized protein</fullName>
    </submittedName>
</protein>
<organism evidence="1 2">
    <name type="scientific">Parendozoicomonas haliclonae</name>
    <dbReference type="NCBI Taxonomy" id="1960125"/>
    <lineage>
        <taxon>Bacteria</taxon>
        <taxon>Pseudomonadati</taxon>
        <taxon>Pseudomonadota</taxon>
        <taxon>Gammaproteobacteria</taxon>
        <taxon>Oceanospirillales</taxon>
        <taxon>Endozoicomonadaceae</taxon>
        <taxon>Parendozoicomonas</taxon>
    </lineage>
</organism>
<gene>
    <name evidence="1" type="ORF">EHSB41UT_04146</name>
</gene>
<evidence type="ECO:0000313" key="2">
    <source>
        <dbReference type="Proteomes" id="UP000196573"/>
    </source>
</evidence>
<name>A0A1X7AQI0_9GAMM</name>
<keyword evidence="2" id="KW-1185">Reference proteome</keyword>
<dbReference type="EMBL" id="FWPT01000012">
    <property type="protein sequence ID" value="SMA50349.1"/>
    <property type="molecule type" value="Genomic_DNA"/>
</dbReference>